<dbReference type="RefSeq" id="WP_281169189.1">
    <property type="nucleotide sequence ID" value="NZ_FNBW01000012.1"/>
</dbReference>
<comment type="caution">
    <text evidence="2">The sequence shown here is derived from an EMBL/GenBank/DDBJ whole genome shotgun (WGS) entry which is preliminary data.</text>
</comment>
<reference evidence="2 3" key="1">
    <citation type="submission" date="2016-10" db="EMBL/GenBank/DDBJ databases">
        <authorList>
            <person name="Varghese N."/>
            <person name="Submissions S."/>
        </authorList>
    </citation>
    <scope>NUCLEOTIDE SEQUENCE [LARGE SCALE GENOMIC DNA]</scope>
    <source>
        <strain evidence="2 3">DSM 18839</strain>
    </source>
</reference>
<accession>A0A8G2EZU5</accession>
<sequence length="42" mass="4838">MRRPPCAIRLDVRQPDDRQPDDRQLGDRTRVGHVVSAWQVAA</sequence>
<dbReference type="AlphaFoldDB" id="A0A8G2EZU5"/>
<feature type="compositionally biased region" description="Basic and acidic residues" evidence="1">
    <location>
        <begin position="10"/>
        <end position="30"/>
    </location>
</feature>
<dbReference type="EMBL" id="FNBW01000012">
    <property type="protein sequence ID" value="SDG20207.1"/>
    <property type="molecule type" value="Genomic_DNA"/>
</dbReference>
<evidence type="ECO:0000256" key="1">
    <source>
        <dbReference type="SAM" id="MobiDB-lite"/>
    </source>
</evidence>
<evidence type="ECO:0000313" key="2">
    <source>
        <dbReference type="EMBL" id="SDG20207.1"/>
    </source>
</evidence>
<feature type="region of interest" description="Disordered" evidence="1">
    <location>
        <begin position="1"/>
        <end position="30"/>
    </location>
</feature>
<keyword evidence="3" id="KW-1185">Reference proteome</keyword>
<dbReference type="Proteomes" id="UP000198615">
    <property type="component" value="Unassembled WGS sequence"/>
</dbReference>
<proteinExistence type="predicted"/>
<protein>
    <submittedName>
        <fullName evidence="2">Uncharacterized protein</fullName>
    </submittedName>
</protein>
<evidence type="ECO:0000313" key="3">
    <source>
        <dbReference type="Proteomes" id="UP000198615"/>
    </source>
</evidence>
<gene>
    <name evidence="2" type="ORF">SAMN05660686_03654</name>
</gene>
<name>A0A8G2EZU5_9PROT</name>
<organism evidence="2 3">
    <name type="scientific">Thalassobaculum litoreum DSM 18839</name>
    <dbReference type="NCBI Taxonomy" id="1123362"/>
    <lineage>
        <taxon>Bacteria</taxon>
        <taxon>Pseudomonadati</taxon>
        <taxon>Pseudomonadota</taxon>
        <taxon>Alphaproteobacteria</taxon>
        <taxon>Rhodospirillales</taxon>
        <taxon>Thalassobaculaceae</taxon>
        <taxon>Thalassobaculum</taxon>
    </lineage>
</organism>